<dbReference type="EMBL" id="FR824086">
    <property type="protein sequence ID" value="CCA17849.1"/>
    <property type="molecule type" value="Genomic_DNA"/>
</dbReference>
<feature type="region of interest" description="Disordered" evidence="1">
    <location>
        <begin position="1"/>
        <end position="29"/>
    </location>
</feature>
<dbReference type="AlphaFoldDB" id="F0W9N1"/>
<proteinExistence type="predicted"/>
<name>F0W9N1_9STRA</name>
<protein>
    <submittedName>
        <fullName evidence="2">Polyprotein putative</fullName>
    </submittedName>
</protein>
<sequence>MLGNRVDKIETERSVGSPTPEPPTQDETIFTGQINRGNGLKMSSLAARPVQDQGRGMRRSCVHAMQNDALDGLNHQISRSKDMKLAIHPLDGRETHSKLQASGGMWSEEVKLDCLGRHLSGKTLTYYEQQVTQWMTQWSSVEEVMGRINELFRPNVTRTQFLFLSAVNEAVSGADDMLLESVFNQANNGRRQQSGTIQGKNGWLQKRTSVRNQLRYDLFSSHGLGTAKLLLDLAGNWGLPAMHGDVPNAYVKAPTGKNLCLYFRVPLAMEISTTKLKELGVSSSKKVVYDYRRLNDAGFTQSFTDSCLYYDQEDNCIKNLGPVSSFLGMRAHYSEEDGYSLDQEPSICELIAKMSLDQAHSVLTPIEQGYSDASPSALEKLKVNSVKKPTIKRFQSLAGSLLWFARCTRPDISYAVHKLTRRTYAPTTADWALGLRVVKYIKGTKNLKFYLSGEVCTVIQEITFEAFSDADYAGDDETRKSISATANILNGMPVSWSCKGNIQSHYRLWKHSLW</sequence>
<evidence type="ECO:0000256" key="1">
    <source>
        <dbReference type="SAM" id="MobiDB-lite"/>
    </source>
</evidence>
<dbReference type="PANTHER" id="PTHR11439:SF440">
    <property type="entry name" value="INTEGRASE CATALYTIC DOMAIN-CONTAINING PROTEIN"/>
    <property type="match status" value="1"/>
</dbReference>
<dbReference type="PANTHER" id="PTHR11439">
    <property type="entry name" value="GAG-POL-RELATED RETROTRANSPOSON"/>
    <property type="match status" value="1"/>
</dbReference>
<evidence type="ECO:0000313" key="2">
    <source>
        <dbReference type="EMBL" id="CCA17849.1"/>
    </source>
</evidence>
<reference evidence="2" key="1">
    <citation type="journal article" date="2011" name="PLoS Biol.">
        <title>Gene gain and loss during evolution of obligate parasitism in the white rust pathogen of Arabidopsis thaliana.</title>
        <authorList>
            <person name="Kemen E."/>
            <person name="Gardiner A."/>
            <person name="Schultz-Larsen T."/>
            <person name="Kemen A.C."/>
            <person name="Balmuth A.L."/>
            <person name="Robert-Seilaniantz A."/>
            <person name="Bailey K."/>
            <person name="Holub E."/>
            <person name="Studholme D.J."/>
            <person name="Maclean D."/>
            <person name="Jones J.D."/>
        </authorList>
    </citation>
    <scope>NUCLEOTIDE SEQUENCE</scope>
</reference>
<feature type="compositionally biased region" description="Basic and acidic residues" evidence="1">
    <location>
        <begin position="1"/>
        <end position="13"/>
    </location>
</feature>
<organism evidence="2">
    <name type="scientific">Albugo laibachii Nc14</name>
    <dbReference type="NCBI Taxonomy" id="890382"/>
    <lineage>
        <taxon>Eukaryota</taxon>
        <taxon>Sar</taxon>
        <taxon>Stramenopiles</taxon>
        <taxon>Oomycota</taxon>
        <taxon>Peronosporomycetes</taxon>
        <taxon>Albuginales</taxon>
        <taxon>Albuginaceae</taxon>
        <taxon>Albugo</taxon>
    </lineage>
</organism>
<dbReference type="HOGENOM" id="CLU_530436_0_0_1"/>
<reference evidence="2" key="2">
    <citation type="submission" date="2011-02" db="EMBL/GenBank/DDBJ databases">
        <authorList>
            <person name="MacLean D."/>
        </authorList>
    </citation>
    <scope>NUCLEOTIDE SEQUENCE</scope>
</reference>
<accession>F0W9N1</accession>
<gene>
    <name evidence="2" type="primary">AlNc14C41G3486</name>
    <name evidence="2" type="ORF">ALNC14_039920</name>
</gene>